<name>A0AAI9H3C8_ECOLX</name>
<organism evidence="3">
    <name type="scientific">Escherichia coli</name>
    <dbReference type="NCBI Taxonomy" id="562"/>
    <lineage>
        <taxon>Bacteria</taxon>
        <taxon>Pseudomonadati</taxon>
        <taxon>Pseudomonadota</taxon>
        <taxon>Gammaproteobacteria</taxon>
        <taxon>Enterobacterales</taxon>
        <taxon>Enterobacteriaceae</taxon>
        <taxon>Escherichia</taxon>
    </lineage>
</organism>
<evidence type="ECO:0000256" key="2">
    <source>
        <dbReference type="SAM" id="SignalP"/>
    </source>
</evidence>
<keyword evidence="1" id="KW-1133">Transmembrane helix</keyword>
<feature type="transmembrane region" description="Helical" evidence="1">
    <location>
        <begin position="161"/>
        <end position="181"/>
    </location>
</feature>
<feature type="transmembrane region" description="Helical" evidence="1">
    <location>
        <begin position="188"/>
        <end position="208"/>
    </location>
</feature>
<dbReference type="AlphaFoldDB" id="A0AAI9H3C8"/>
<keyword evidence="2" id="KW-0732">Signal</keyword>
<evidence type="ECO:0000313" key="3">
    <source>
        <dbReference type="EMBL" id="EMM0028538.1"/>
    </source>
</evidence>
<feature type="transmembrane region" description="Helical" evidence="1">
    <location>
        <begin position="88"/>
        <end position="108"/>
    </location>
</feature>
<feature type="signal peptide" evidence="2">
    <location>
        <begin position="1"/>
        <end position="28"/>
    </location>
</feature>
<proteinExistence type="predicted"/>
<keyword evidence="1" id="KW-0472">Membrane</keyword>
<accession>A0AAI9H3C8</accession>
<evidence type="ECO:0008006" key="4">
    <source>
        <dbReference type="Google" id="ProtNLM"/>
    </source>
</evidence>
<dbReference type="EMBL" id="ABLFQU030000090">
    <property type="protein sequence ID" value="EMM0028538.1"/>
    <property type="molecule type" value="Genomic_DNA"/>
</dbReference>
<protein>
    <recommendedName>
        <fullName evidence="4">TrbL/VirB6 plasmid conjugal transfer protein</fullName>
    </recommendedName>
</protein>
<sequence length="329" mass="35447">MLRGFFLSLINRLLFVVLFLSVSFYASAETAMRTNFQNGVSEMVNKILNSPDSDLRVWTIAASTFLAAVTAFVYFWRFVENGGALVDLFTLAIMFMLSMSLLASYSMVVDTITGAFYAISNTLQKLALGNIKPSFLQNFVEGVLTKAISAPSVDIFDGMNMVGMALLWEICSAILSVAIYLADVWIDVGTAIAKITGVMFIPFLVAPATRRIFDGWFKFYIGWGLAAVVLKITSIVVMIMIRASINSAGSFQGAGDVIASDGTVNGVLNITANNISLLRDICAYSVIAAIMVFSCFIFAYMIGSGVGSASQGLNNMAVKLAKKAAKALL</sequence>
<feature type="chain" id="PRO_5042598993" description="TrbL/VirB6 plasmid conjugal transfer protein" evidence="2">
    <location>
        <begin position="29"/>
        <end position="329"/>
    </location>
</feature>
<evidence type="ECO:0000256" key="1">
    <source>
        <dbReference type="SAM" id="Phobius"/>
    </source>
</evidence>
<feature type="transmembrane region" description="Helical" evidence="1">
    <location>
        <begin position="220"/>
        <end position="241"/>
    </location>
</feature>
<gene>
    <name evidence="3" type="ORF">P6223_005227</name>
</gene>
<comment type="caution">
    <text evidence="3">The sequence shown here is derived from an EMBL/GenBank/DDBJ whole genome shotgun (WGS) entry which is preliminary data.</text>
</comment>
<feature type="transmembrane region" description="Helical" evidence="1">
    <location>
        <begin position="281"/>
        <end position="302"/>
    </location>
</feature>
<reference evidence="3" key="1">
    <citation type="submission" date="2024-02" db="EMBL/GenBank/DDBJ databases">
        <authorList>
            <consortium name="Clinical and Environmental Microbiology Branch: Whole genome sequencing antimicrobial resistance pathogens in the healthcare setting"/>
        </authorList>
    </citation>
    <scope>NUCLEOTIDE SEQUENCE</scope>
    <source>
        <strain evidence="3">2023CK-00345</strain>
    </source>
</reference>
<feature type="transmembrane region" description="Helical" evidence="1">
    <location>
        <begin position="55"/>
        <end position="76"/>
    </location>
</feature>
<keyword evidence="1" id="KW-0812">Transmembrane</keyword>